<dbReference type="EMBL" id="SZYD01000014">
    <property type="protein sequence ID" value="KAD4177984.1"/>
    <property type="molecule type" value="Genomic_DNA"/>
</dbReference>
<feature type="region of interest" description="Disordered" evidence="1">
    <location>
        <begin position="181"/>
        <end position="269"/>
    </location>
</feature>
<dbReference type="Gene3D" id="3.30.70.270">
    <property type="match status" value="1"/>
</dbReference>
<dbReference type="Gene3D" id="3.60.10.10">
    <property type="entry name" value="Endonuclease/exonuclease/phosphatase"/>
    <property type="match status" value="1"/>
</dbReference>
<dbReference type="InterPro" id="IPR043502">
    <property type="entry name" value="DNA/RNA_pol_sf"/>
</dbReference>
<organism evidence="3 4">
    <name type="scientific">Mikania micrantha</name>
    <name type="common">bitter vine</name>
    <dbReference type="NCBI Taxonomy" id="192012"/>
    <lineage>
        <taxon>Eukaryota</taxon>
        <taxon>Viridiplantae</taxon>
        <taxon>Streptophyta</taxon>
        <taxon>Embryophyta</taxon>
        <taxon>Tracheophyta</taxon>
        <taxon>Spermatophyta</taxon>
        <taxon>Magnoliopsida</taxon>
        <taxon>eudicotyledons</taxon>
        <taxon>Gunneridae</taxon>
        <taxon>Pentapetalae</taxon>
        <taxon>asterids</taxon>
        <taxon>campanulids</taxon>
        <taxon>Asterales</taxon>
        <taxon>Asteraceae</taxon>
        <taxon>Asteroideae</taxon>
        <taxon>Heliantheae alliance</taxon>
        <taxon>Eupatorieae</taxon>
        <taxon>Mikania</taxon>
    </lineage>
</organism>
<dbReference type="InterPro" id="IPR000477">
    <property type="entry name" value="RT_dom"/>
</dbReference>
<evidence type="ECO:0000313" key="3">
    <source>
        <dbReference type="EMBL" id="KAD4177984.1"/>
    </source>
</evidence>
<gene>
    <name evidence="3" type="ORF">E3N88_26575</name>
</gene>
<dbReference type="Pfam" id="PF00078">
    <property type="entry name" value="RVT_1"/>
    <property type="match status" value="1"/>
</dbReference>
<name>A0A5N6MVQ0_9ASTR</name>
<feature type="compositionally biased region" description="Polar residues" evidence="1">
    <location>
        <begin position="241"/>
        <end position="265"/>
    </location>
</feature>
<dbReference type="SUPFAM" id="SSF56219">
    <property type="entry name" value="DNase I-like"/>
    <property type="match status" value="1"/>
</dbReference>
<proteinExistence type="predicted"/>
<dbReference type="InterPro" id="IPR027124">
    <property type="entry name" value="Swc5/CFDP1/2"/>
</dbReference>
<comment type="caution">
    <text evidence="3">The sequence shown here is derived from an EMBL/GenBank/DDBJ whole genome shotgun (WGS) entry which is preliminary data.</text>
</comment>
<dbReference type="CDD" id="cd09076">
    <property type="entry name" value="L1-EN"/>
    <property type="match status" value="1"/>
</dbReference>
<dbReference type="Pfam" id="PF14223">
    <property type="entry name" value="Retrotran_gag_2"/>
    <property type="match status" value="1"/>
</dbReference>
<feature type="compositionally biased region" description="Basic and acidic residues" evidence="1">
    <location>
        <begin position="196"/>
        <end position="213"/>
    </location>
</feature>
<accession>A0A5N6MVQ0</accession>
<dbReference type="InterPro" id="IPR013103">
    <property type="entry name" value="RVT_2"/>
</dbReference>
<evidence type="ECO:0000256" key="1">
    <source>
        <dbReference type="SAM" id="MobiDB-lite"/>
    </source>
</evidence>
<dbReference type="PANTHER" id="PTHR23227">
    <property type="entry name" value="BUCENTAUR RELATED"/>
    <property type="match status" value="1"/>
</dbReference>
<dbReference type="Pfam" id="PF03372">
    <property type="entry name" value="Exo_endo_phos"/>
    <property type="match status" value="1"/>
</dbReference>
<dbReference type="Proteomes" id="UP000326396">
    <property type="component" value="Linkage Group LG4"/>
</dbReference>
<dbReference type="InterPro" id="IPR043128">
    <property type="entry name" value="Rev_trsase/Diguanyl_cyclase"/>
</dbReference>
<dbReference type="SUPFAM" id="SSF56672">
    <property type="entry name" value="DNA/RNA polymerases"/>
    <property type="match status" value="2"/>
</dbReference>
<reference evidence="3 4" key="1">
    <citation type="submission" date="2019-05" db="EMBL/GenBank/DDBJ databases">
        <title>Mikania micrantha, genome provides insights into the molecular mechanism of rapid growth.</title>
        <authorList>
            <person name="Liu B."/>
        </authorList>
    </citation>
    <scope>NUCLEOTIDE SEQUENCE [LARGE SCALE GENOMIC DNA]</scope>
    <source>
        <strain evidence="3">NLD-2019</strain>
        <tissue evidence="3">Leaf</tissue>
    </source>
</reference>
<dbReference type="Pfam" id="PF07727">
    <property type="entry name" value="RVT_2"/>
    <property type="match status" value="1"/>
</dbReference>
<dbReference type="InterPro" id="IPR005135">
    <property type="entry name" value="Endo/exonuclease/phosphatase"/>
</dbReference>
<dbReference type="PROSITE" id="PS50878">
    <property type="entry name" value="RT_POL"/>
    <property type="match status" value="1"/>
</dbReference>
<dbReference type="PANTHER" id="PTHR23227:SF67">
    <property type="entry name" value="CRANIOFACIAL DEVELOPMENT PROTEIN 2-LIKE"/>
    <property type="match status" value="1"/>
</dbReference>
<evidence type="ECO:0000313" key="4">
    <source>
        <dbReference type="Proteomes" id="UP000326396"/>
    </source>
</evidence>
<keyword evidence="4" id="KW-1185">Reference proteome</keyword>
<sequence length="1407" mass="161495">MEAIKDAQGLWESIETPNGVQVDEKKSKTARAFLFQAIPEDVLLQVANKKTTKEVWDSLKLRYLGADSVQKDRLHTLKSEFEALRMKDGYAGKLSGMMSKHSSLGVTLADSTMVRKFLDTVPDKYLQLVASIEQTTDLDTMPFDEAIGRLKAYEDQLKSRQMTQSGESSLLLTKMDSHTKMKQERWFSSRGRGRGFAHERGGRSSSRGRESFRGRGGRGSSSTHHESYYNRKPRDRKDLASASSSSEPTHGMSQSEVSGSDSNQRGPKAPDPWADYFAWPGEMLGPIWCWVNKVLVGRNKGLSRSQHQRTLEGTQPKVRPPVYYAWVRQFTKVRRPRGHHEDVKSAFLNGELNEEVYVTQPTGFEVKGKEDMVYRLHKALYGLRQAPRAWNAQLDKSLKTFGFCRCVHEQAVYKRHGNISSLIVGVYVDDLIIMGSNESEVKTFIDQMKDVFEMSDLGRLSFYLGMEVDQRKNGIVLKQEAYARKVLKAFGMLECNNSKWPMDSKKQLSRNEDGNNVNPTEYRRLIGSLRYITHTRPDLGYAVGVVSRYMEQPKECHLMVVKQILRYIKGTLNMGLVYRKGGDNKLVNYVMHDVVCMVVVFPLRIAVVKVVEESVYVSRSKILDLLLVKDMLKNDLKRSWVSFDQRDAEETVIPKDRSTYTNLASSFCVDTHPLHTPFFSFLSFAAWDFLRVKREDTDGSWNIGNLTGRVLELVDALRRRKVKVACLQETRWKGTKGAEYNGYKLWHSGSNGVKNGVGFLVSRELQDQVVEVRRYNDRIMMLRMVIGEEAIAVVSAYAPHVGLGENERKEFWDGMDEVMRNIPRDEKVCIGGDFNGHIGKKEDGFPMAHGGFGFGSRNESGVTLLEFTVAHDLGIINSFFKKRDSHLITFSSGGWDTQSDYLMMRRNDCGRWWDCKVFPGETVVSQHKLLAMDIVIQKRLVDKKKNPQIKWGASKGDNVEVFSNKVLKGRHISICEDTNQLWDEMAEKVTRVAKGTLGMTTSNKKGQKESWWWNEEVQLKVREKQQRFKEFASCTETTERARPKTRYKEAKREAKKTVSEAKTKAYIEMYKRLETKEGEHAMFKIAKAREKKRQDLGVVKFIKGEDGRVLVKENEIKDRWQTYFHDLFNKSNYQEEDGGNTTNMGTARNNCYCRRITKEEVFTALKRMGRRKVVDLTIFPLRYGDVWGRRIGMVDIVGDQAAESYYETLGKGNRDKIGRETQVTANQFGFMPGISKTEVIHILRRLMEKYREKRKDLHMVFIDLEKAYDIVPRQVISDSLESRGIRQRYIEVIKDTYAAAKTSVKAPVGDTDFFPVEVGLHQGSTLSPFLFAGILDELSRYIQAHIPWCMLFADDIVLVAETKEELNVRLEEWRTALEQRGLHISRTKTEYLHCQFSGENVKMKMIM</sequence>
<dbReference type="InterPro" id="IPR036691">
    <property type="entry name" value="Endo/exonu/phosph_ase_sf"/>
</dbReference>
<dbReference type="OrthoDB" id="418748at2759"/>
<dbReference type="CDD" id="cd01650">
    <property type="entry name" value="RT_nLTR_like"/>
    <property type="match status" value="1"/>
</dbReference>
<evidence type="ECO:0000259" key="2">
    <source>
        <dbReference type="PROSITE" id="PS50878"/>
    </source>
</evidence>
<feature type="domain" description="Reverse transcriptase" evidence="2">
    <location>
        <begin position="1137"/>
        <end position="1407"/>
    </location>
</feature>
<dbReference type="GO" id="GO:0003824">
    <property type="term" value="F:catalytic activity"/>
    <property type="evidence" value="ECO:0007669"/>
    <property type="project" value="InterPro"/>
</dbReference>
<protein>
    <recommendedName>
        <fullName evidence="2">Reverse transcriptase domain-containing protein</fullName>
    </recommendedName>
</protein>